<feature type="compositionally biased region" description="Pro residues" evidence="2">
    <location>
        <begin position="192"/>
        <end position="207"/>
    </location>
</feature>
<protein>
    <submittedName>
        <fullName evidence="3">Uncharacterized protein</fullName>
    </submittedName>
</protein>
<organism evidence="3 4">
    <name type="scientific">Macrostomum lignano</name>
    <dbReference type="NCBI Taxonomy" id="282301"/>
    <lineage>
        <taxon>Eukaryota</taxon>
        <taxon>Metazoa</taxon>
        <taxon>Spiralia</taxon>
        <taxon>Lophotrochozoa</taxon>
        <taxon>Platyhelminthes</taxon>
        <taxon>Rhabditophora</taxon>
        <taxon>Macrostomorpha</taxon>
        <taxon>Macrostomida</taxon>
        <taxon>Macrostomidae</taxon>
        <taxon>Macrostomum</taxon>
    </lineage>
</organism>
<dbReference type="PANTHER" id="PTHR24168:SF21">
    <property type="entry name" value="KANK, ISOFORM D"/>
    <property type="match status" value="1"/>
</dbReference>
<feature type="compositionally biased region" description="Polar residues" evidence="2">
    <location>
        <begin position="542"/>
        <end position="561"/>
    </location>
</feature>
<feature type="region of interest" description="Disordered" evidence="2">
    <location>
        <begin position="494"/>
        <end position="586"/>
    </location>
</feature>
<dbReference type="STRING" id="282301.A0A267DGX6"/>
<feature type="region of interest" description="Disordered" evidence="2">
    <location>
        <begin position="950"/>
        <end position="990"/>
    </location>
</feature>
<dbReference type="SMART" id="SM00248">
    <property type="entry name" value="ANK"/>
    <property type="match status" value="3"/>
</dbReference>
<feature type="repeat" description="ANK" evidence="1">
    <location>
        <begin position="1201"/>
        <end position="1225"/>
    </location>
</feature>
<dbReference type="PROSITE" id="PS50088">
    <property type="entry name" value="ANK_REPEAT"/>
    <property type="match status" value="3"/>
</dbReference>
<sequence>MQPNPVRLRPGDRCTCCPNGYHVDRSYLDAVGATSNYSMESSRSAYQRSTTTMQNGSVLSSYEQQQQRSSAYYSDAGSSRRPPGSASGASYNGEPGINPDDEGDFFATYGTKLDRRTVRRDLEADENRQRDEEEAKRRQQEAQREQERERRRQERRRRKQQQQQQQLEEKQPSPRRLSPMPESSPPKVSRRAPPPPPPPPPPPQPPRPNRRLNELEKLLPHLEEQFKSLRDAEPPAEATPPQKPRRETKTSTAQTDPDSPPPTPLPTVSKSTETERPPVAGYRTQSTGTDDFSRSASVKAAAAADESDGEPVQKKPAVAAKQPPPAVPPKPAVKKRPLPLLSACVGTDPLPPPPPPPPPPPQSDASVITDPLPPPPPLTDSSVVTDPLLPPPPQSDASVSTDAPPQLVHFGQQISASDDPAEVLEDSIPAPPAPLAELAPPPARVPPSEAGLPPILDDPRVQDDDDNNNGCECIEETIIPERANVVETGTSTTFSWMFPSQATSTDDLPQPPLPEPPAHSKPESSDFEQQFSPPPPPPSSSTDTAVSTVRVLTNCSDTQTDPLPSPPTPPSPPPTPSPSPAPVVSVGVGDFDVCDVEMATKSCGTDGGPAAPMVTSNVECRMLKLVDVGSEFSLHTHATSARDSGSFHRQEAEATSATTMSASYRQKHEEKQQILQQRQQLEQAYQQKLQLIEREHVSTVNHLRSVITELERQVSTYQSTVVELKQQQSAASKSIRRRNVGLIVKPSCRDVGINFVAEEAKPSQRSVGIGVELQPPAASSSSSSRIEESTRSSTTRSESSLLNSVQQSSTEVVAPAPTPPPVTSTTIISQRHAAQTIIQQLHQTYGISTVELVNLISQLLRRDVRSCGLQVSPETQSLGTAAPDGSVYTESKGTGDEDEMRTDVRQVREHLLRGASVQAKSPMSNKFAFTERVYNYEAATNTLHPTYRDAHTSTGPELSSATVQNASPTRIGNQQVRVESSSHSTTVNRAQTQSASVFDWSVAGPRPYARTQIPMRGSAVPDDLPIRRYSGDHGDDDNSMPTTPETPPRSILSAAGVRSTLVGDNAKSAKTVTFDAIEVVRRIDEQQQQRQLPVPDAASSDSASGSTTDDSSDSTAGGGDASQKLCLTEQLIKACDTFATWHEDSTTISARDLNEALAVVKAEWFRLCCNRPVNEVTDFMDRVGTRSTQLLEKMVNFSDENGNTSLHYAVSQSNWALVRALLSSGLIRVADLTNKSGYSAPMLVGLCRLPSSTLDSNGEAEDSRSAARDLLASAGDINAKSVPSGRTALMLAAGHGRLESLRLLLQLGADPNLQDDEGFTALMLAAEQGHLDCVRALLAHPNLDVELQNNEGVTALSLALDSGHRDAALQIYARAKLGGRAGNFGVIRSSV</sequence>
<dbReference type="Pfam" id="PF12796">
    <property type="entry name" value="Ank_2"/>
    <property type="match status" value="1"/>
</dbReference>
<dbReference type="InterPro" id="IPR002110">
    <property type="entry name" value="Ankyrin_rpt"/>
</dbReference>
<dbReference type="InterPro" id="IPR036770">
    <property type="entry name" value="Ankyrin_rpt-contain_sf"/>
</dbReference>
<feature type="region of interest" description="Disordered" evidence="2">
    <location>
        <begin position="1085"/>
        <end position="1120"/>
    </location>
</feature>
<dbReference type="Pfam" id="PF00023">
    <property type="entry name" value="Ank"/>
    <property type="match status" value="1"/>
</dbReference>
<feature type="compositionally biased region" description="Basic and acidic residues" evidence="2">
    <location>
        <begin position="112"/>
        <end position="152"/>
    </location>
</feature>
<dbReference type="Proteomes" id="UP000215902">
    <property type="component" value="Unassembled WGS sequence"/>
</dbReference>
<evidence type="ECO:0000256" key="1">
    <source>
        <dbReference type="PROSITE-ProRule" id="PRU00023"/>
    </source>
</evidence>
<dbReference type="GO" id="GO:0005856">
    <property type="term" value="C:cytoskeleton"/>
    <property type="evidence" value="ECO:0007669"/>
    <property type="project" value="TreeGrafter"/>
</dbReference>
<name>A0A267DGX6_9PLAT</name>
<feature type="compositionally biased region" description="Low complexity" evidence="2">
    <location>
        <begin position="76"/>
        <end position="90"/>
    </location>
</feature>
<dbReference type="PRINTS" id="PR01217">
    <property type="entry name" value="PRICHEXTENSN"/>
</dbReference>
<feature type="compositionally biased region" description="Pro residues" evidence="2">
    <location>
        <begin position="349"/>
        <end position="362"/>
    </location>
</feature>
<dbReference type="OrthoDB" id="5406014at2759"/>
<gene>
    <name evidence="3" type="ORF">BOX15_Mlig010133g2</name>
</gene>
<feature type="region of interest" description="Disordered" evidence="2">
    <location>
        <begin position="1008"/>
        <end position="1054"/>
    </location>
</feature>
<keyword evidence="1" id="KW-0040">ANK repeat</keyword>
<feature type="region of interest" description="Disordered" evidence="2">
    <location>
        <begin position="642"/>
        <end position="669"/>
    </location>
</feature>
<dbReference type="PANTHER" id="PTHR24168">
    <property type="entry name" value="KN MOTIF AND ANKYRIN REPEAT DOMAIN-CONTAINING"/>
    <property type="match status" value="1"/>
</dbReference>
<feature type="compositionally biased region" description="Pro residues" evidence="2">
    <location>
        <begin position="563"/>
        <end position="581"/>
    </location>
</feature>
<accession>A0A267DGX6</accession>
<evidence type="ECO:0000313" key="3">
    <source>
        <dbReference type="EMBL" id="PAA48416.1"/>
    </source>
</evidence>
<feature type="repeat" description="ANK" evidence="1">
    <location>
        <begin position="1284"/>
        <end position="1316"/>
    </location>
</feature>
<feature type="compositionally biased region" description="Pro residues" evidence="2">
    <location>
        <begin position="429"/>
        <end position="445"/>
    </location>
</feature>
<dbReference type="InterPro" id="IPR047184">
    <property type="entry name" value="KANK1-4"/>
</dbReference>
<feature type="compositionally biased region" description="Pro residues" evidence="2">
    <location>
        <begin position="322"/>
        <end position="331"/>
    </location>
</feature>
<keyword evidence="4" id="KW-1185">Reference proteome</keyword>
<feature type="compositionally biased region" description="Polar residues" evidence="2">
    <location>
        <begin position="494"/>
        <end position="507"/>
    </location>
</feature>
<dbReference type="Gene3D" id="1.25.40.20">
    <property type="entry name" value="Ankyrin repeat-containing domain"/>
    <property type="match status" value="1"/>
</dbReference>
<dbReference type="EMBL" id="NIVC01004154">
    <property type="protein sequence ID" value="PAA48416.1"/>
    <property type="molecule type" value="Genomic_DNA"/>
</dbReference>
<dbReference type="SUPFAM" id="SSF48403">
    <property type="entry name" value="Ankyrin repeat"/>
    <property type="match status" value="1"/>
</dbReference>
<feature type="compositionally biased region" description="Basic and acidic residues" evidence="2">
    <location>
        <begin position="211"/>
        <end position="233"/>
    </location>
</feature>
<dbReference type="PROSITE" id="PS50297">
    <property type="entry name" value="ANK_REP_REGION"/>
    <property type="match status" value="3"/>
</dbReference>
<feature type="region of interest" description="Disordered" evidence="2">
    <location>
        <begin position="875"/>
        <end position="901"/>
    </location>
</feature>
<dbReference type="GO" id="GO:0030837">
    <property type="term" value="P:negative regulation of actin filament polymerization"/>
    <property type="evidence" value="ECO:0007669"/>
    <property type="project" value="InterPro"/>
</dbReference>
<evidence type="ECO:0000256" key="2">
    <source>
        <dbReference type="SAM" id="MobiDB-lite"/>
    </source>
</evidence>
<feature type="compositionally biased region" description="Low complexity" evidence="2">
    <location>
        <begin position="1096"/>
        <end position="1115"/>
    </location>
</feature>
<feature type="region of interest" description="Disordered" evidence="2">
    <location>
        <begin position="63"/>
        <end position="471"/>
    </location>
</feature>
<feature type="compositionally biased region" description="Polar residues" evidence="2">
    <location>
        <begin position="283"/>
        <end position="296"/>
    </location>
</feature>
<feature type="repeat" description="ANK" evidence="1">
    <location>
        <begin position="1317"/>
        <end position="1350"/>
    </location>
</feature>
<feature type="region of interest" description="Disordered" evidence="2">
    <location>
        <begin position="767"/>
        <end position="824"/>
    </location>
</feature>
<comment type="caution">
    <text evidence="3">The sequence shown here is derived from an EMBL/GenBank/DDBJ whole genome shotgun (WGS) entry which is preliminary data.</text>
</comment>
<evidence type="ECO:0000313" key="4">
    <source>
        <dbReference type="Proteomes" id="UP000215902"/>
    </source>
</evidence>
<feature type="compositionally biased region" description="Low complexity" evidence="2">
    <location>
        <begin position="654"/>
        <end position="663"/>
    </location>
</feature>
<proteinExistence type="predicted"/>
<feature type="compositionally biased region" description="Low complexity" evidence="2">
    <location>
        <begin position="791"/>
        <end position="800"/>
    </location>
</feature>
<feature type="compositionally biased region" description="Basic and acidic residues" evidence="2">
    <location>
        <begin position="1024"/>
        <end position="1033"/>
    </location>
</feature>
<feature type="compositionally biased region" description="Polar residues" evidence="2">
    <location>
        <begin position="63"/>
        <end position="72"/>
    </location>
</feature>
<feature type="compositionally biased region" description="Polar residues" evidence="2">
    <location>
        <begin position="952"/>
        <end position="990"/>
    </location>
</feature>
<dbReference type="GO" id="GO:0005737">
    <property type="term" value="C:cytoplasm"/>
    <property type="evidence" value="ECO:0007669"/>
    <property type="project" value="TreeGrafter"/>
</dbReference>
<reference evidence="3 4" key="1">
    <citation type="submission" date="2017-06" db="EMBL/GenBank/DDBJ databases">
        <title>A platform for efficient transgenesis in Macrostomum lignano, a flatworm model organism for stem cell research.</title>
        <authorList>
            <person name="Berezikov E."/>
        </authorList>
    </citation>
    <scope>NUCLEOTIDE SEQUENCE [LARGE SCALE GENOMIC DNA]</scope>
    <source>
        <strain evidence="3">DV1</strain>
        <tissue evidence="3">Whole organism</tissue>
    </source>
</reference>